<dbReference type="CDD" id="cd03214">
    <property type="entry name" value="ABC_Iron-Siderophores_B12_Hemin"/>
    <property type="match status" value="1"/>
</dbReference>
<dbReference type="NCBIfam" id="NF010068">
    <property type="entry name" value="PRK13548.1"/>
    <property type="match status" value="1"/>
</dbReference>
<evidence type="ECO:0000256" key="4">
    <source>
        <dbReference type="ARBA" id="ARBA00022967"/>
    </source>
</evidence>
<gene>
    <name evidence="6" type="primary">hmuV</name>
    <name evidence="6" type="ORF">HMPREF9153_2127</name>
</gene>
<comment type="caution">
    <text evidence="6">The sequence shown here is derived from an EMBL/GenBank/DDBJ whole genome shotgun (WGS) entry which is preliminary data.</text>
</comment>
<evidence type="ECO:0000313" key="7">
    <source>
        <dbReference type="Proteomes" id="UP000005332"/>
    </source>
</evidence>
<dbReference type="EC" id="3.6.3.-" evidence="6"/>
<dbReference type="InterPro" id="IPR027417">
    <property type="entry name" value="P-loop_NTPase"/>
</dbReference>
<sequence>MMIRARGVSFRYGERTILDGVDLDVRAGEFVGLLGPNGAGKTTLLSVLCGDLDGWQGTVELDRVPLQEIARPDLALRRSVMPQFSEFPFSYLVHDIVMMGRSPHPRGPEDAILVEAAMERTEVTGLADREVTALSGGERSRVTLARVLAQDTPYVFLDEPTAALDICHQERTMEICQELAAAGCAVVAVMHDVGLAAACCDRIALLSEGKLVAAGDPEEVITEGNLTSVYGWPIDVITLSTGDLVVLPRRPWNPTRDERRTPCPEMQHR</sequence>
<dbReference type="InterPro" id="IPR017871">
    <property type="entry name" value="ABC_transporter-like_CS"/>
</dbReference>
<dbReference type="HOGENOM" id="CLU_000604_1_11_11"/>
<dbReference type="FunFam" id="3.40.50.300:FF:000134">
    <property type="entry name" value="Iron-enterobactin ABC transporter ATP-binding protein"/>
    <property type="match status" value="1"/>
</dbReference>
<dbReference type="GO" id="GO:0016887">
    <property type="term" value="F:ATP hydrolysis activity"/>
    <property type="evidence" value="ECO:0007669"/>
    <property type="project" value="InterPro"/>
</dbReference>
<dbReference type="Gene3D" id="3.40.50.300">
    <property type="entry name" value="P-loop containing nucleotide triphosphate hydrolases"/>
    <property type="match status" value="1"/>
</dbReference>
<reference evidence="6 7" key="1">
    <citation type="submission" date="2011-06" db="EMBL/GenBank/DDBJ databases">
        <authorList>
            <person name="Muzny D."/>
            <person name="Qin X."/>
            <person name="Deng J."/>
            <person name="Jiang H."/>
            <person name="Liu Y."/>
            <person name="Qu J."/>
            <person name="Song X.-Z."/>
            <person name="Zhang L."/>
            <person name="Thornton R."/>
            <person name="Coyle M."/>
            <person name="Francisco L."/>
            <person name="Jackson L."/>
            <person name="Javaid M."/>
            <person name="Korchina V."/>
            <person name="Kovar C."/>
            <person name="Mata R."/>
            <person name="Mathew T."/>
            <person name="Ngo R."/>
            <person name="Nguyen L."/>
            <person name="Nguyen N."/>
            <person name="Okwuonu G."/>
            <person name="Ongeri F."/>
            <person name="Pham C."/>
            <person name="Simmons D."/>
            <person name="Wilczek-Boney K."/>
            <person name="Hale W."/>
            <person name="Jakkamsetti A."/>
            <person name="Pham P."/>
            <person name="Ruth R."/>
            <person name="San Lucas F."/>
            <person name="Warren J."/>
            <person name="Zhang J."/>
            <person name="Zhao Z."/>
            <person name="Zhou C."/>
            <person name="Zhu D."/>
            <person name="Lee S."/>
            <person name="Bess C."/>
            <person name="Blankenburg K."/>
            <person name="Forbes L."/>
            <person name="Fu Q."/>
            <person name="Gubbala S."/>
            <person name="Hirani K."/>
            <person name="Jayaseelan J.C."/>
            <person name="Lara F."/>
            <person name="Munidasa M."/>
            <person name="Palculict T."/>
            <person name="Patil S."/>
            <person name="Pu L.-L."/>
            <person name="Saada N."/>
            <person name="Tang L."/>
            <person name="Weissenberger G."/>
            <person name="Zhu Y."/>
            <person name="Hemphill L."/>
            <person name="Shang Y."/>
            <person name="Youmans B."/>
            <person name="Ayvaz T."/>
            <person name="Ross M."/>
            <person name="Santibanez J."/>
            <person name="Aqrawi P."/>
            <person name="Gross S."/>
            <person name="Joshi V."/>
            <person name="Fowler G."/>
            <person name="Nazareth L."/>
            <person name="Reid J."/>
            <person name="Worley K."/>
            <person name="Petrosino J."/>
            <person name="Highlander S."/>
            <person name="Gibbs R."/>
        </authorList>
    </citation>
    <scope>NUCLEOTIDE SEQUENCE [LARGE SCALE GENOMIC DNA]</scope>
    <source>
        <strain evidence="6 7">ATCC 25577</strain>
    </source>
</reference>
<dbReference type="PANTHER" id="PTHR42794:SF1">
    <property type="entry name" value="HEMIN IMPORT ATP-BINDING PROTEIN HMUV"/>
    <property type="match status" value="1"/>
</dbReference>
<keyword evidence="6" id="KW-0378">Hydrolase</keyword>
<dbReference type="InterPro" id="IPR003593">
    <property type="entry name" value="AAA+_ATPase"/>
</dbReference>
<name>G4D0A5_9ACTN</name>
<dbReference type="SMART" id="SM00382">
    <property type="entry name" value="AAA"/>
    <property type="match status" value="1"/>
</dbReference>
<evidence type="ECO:0000256" key="3">
    <source>
        <dbReference type="ARBA" id="ARBA00022840"/>
    </source>
</evidence>
<dbReference type="InterPro" id="IPR003439">
    <property type="entry name" value="ABC_transporter-like_ATP-bd"/>
</dbReference>
<feature type="domain" description="ABC transporter" evidence="5">
    <location>
        <begin position="3"/>
        <end position="233"/>
    </location>
</feature>
<dbReference type="PROSITE" id="PS50893">
    <property type="entry name" value="ABC_TRANSPORTER_2"/>
    <property type="match status" value="1"/>
</dbReference>
<protein>
    <submittedName>
        <fullName evidence="6">Heme ABC superfamily ATP binding cassette transporter, ABC protein</fullName>
        <ecNumber evidence="6">3.6.3.-</ecNumber>
    </submittedName>
</protein>
<keyword evidence="2" id="KW-0547">Nucleotide-binding</keyword>
<dbReference type="AlphaFoldDB" id="G4D0A5"/>
<dbReference type="PANTHER" id="PTHR42794">
    <property type="entry name" value="HEMIN IMPORT ATP-BINDING PROTEIN HMUV"/>
    <property type="match status" value="1"/>
</dbReference>
<dbReference type="GO" id="GO:0005524">
    <property type="term" value="F:ATP binding"/>
    <property type="evidence" value="ECO:0007669"/>
    <property type="project" value="UniProtKB-KW"/>
</dbReference>
<keyword evidence="7" id="KW-1185">Reference proteome</keyword>
<dbReference type="PATRIC" id="fig|997355.3.peg.2102"/>
<dbReference type="PROSITE" id="PS00211">
    <property type="entry name" value="ABC_TRANSPORTER_1"/>
    <property type="match status" value="1"/>
</dbReference>
<evidence type="ECO:0000256" key="1">
    <source>
        <dbReference type="ARBA" id="ARBA00022448"/>
    </source>
</evidence>
<dbReference type="SUPFAM" id="SSF52540">
    <property type="entry name" value="P-loop containing nucleoside triphosphate hydrolases"/>
    <property type="match status" value="1"/>
</dbReference>
<organism evidence="6 7">
    <name type="scientific">Cutibacterium avidum ATCC 25577</name>
    <dbReference type="NCBI Taxonomy" id="997355"/>
    <lineage>
        <taxon>Bacteria</taxon>
        <taxon>Bacillati</taxon>
        <taxon>Actinomycetota</taxon>
        <taxon>Actinomycetes</taxon>
        <taxon>Propionibacteriales</taxon>
        <taxon>Propionibacteriaceae</taxon>
        <taxon>Cutibacterium</taxon>
    </lineage>
</organism>
<dbReference type="Pfam" id="PF00005">
    <property type="entry name" value="ABC_tran"/>
    <property type="match status" value="1"/>
</dbReference>
<keyword evidence="4" id="KW-1278">Translocase</keyword>
<evidence type="ECO:0000313" key="6">
    <source>
        <dbReference type="EMBL" id="EGY77174.1"/>
    </source>
</evidence>
<dbReference type="Proteomes" id="UP000005332">
    <property type="component" value="Unassembled WGS sequence"/>
</dbReference>
<evidence type="ECO:0000256" key="2">
    <source>
        <dbReference type="ARBA" id="ARBA00022741"/>
    </source>
</evidence>
<evidence type="ECO:0000259" key="5">
    <source>
        <dbReference type="PROSITE" id="PS50893"/>
    </source>
</evidence>
<dbReference type="EMBL" id="AGBA01000015">
    <property type="protein sequence ID" value="EGY77174.1"/>
    <property type="molecule type" value="Genomic_DNA"/>
</dbReference>
<accession>G4D0A5</accession>
<proteinExistence type="predicted"/>
<keyword evidence="1" id="KW-0813">Transport</keyword>
<keyword evidence="3" id="KW-0067">ATP-binding</keyword>